<dbReference type="HOGENOM" id="CLU_010194_1_1_1"/>
<organism evidence="4 5">
    <name type="scientific">Vitis vinifera</name>
    <name type="common">Grape</name>
    <dbReference type="NCBI Taxonomy" id="29760"/>
    <lineage>
        <taxon>Eukaryota</taxon>
        <taxon>Viridiplantae</taxon>
        <taxon>Streptophyta</taxon>
        <taxon>Embryophyta</taxon>
        <taxon>Tracheophyta</taxon>
        <taxon>Spermatophyta</taxon>
        <taxon>Magnoliopsida</taxon>
        <taxon>eudicotyledons</taxon>
        <taxon>Gunneridae</taxon>
        <taxon>Pentapetalae</taxon>
        <taxon>rosids</taxon>
        <taxon>Vitales</taxon>
        <taxon>Vitaceae</taxon>
        <taxon>Viteae</taxon>
        <taxon>Vitis</taxon>
    </lineage>
</organism>
<dbReference type="Gene3D" id="3.40.50.720">
    <property type="entry name" value="NAD(P)-binding Rossmann-like Domain"/>
    <property type="match status" value="1"/>
</dbReference>
<protein>
    <recommendedName>
        <fullName evidence="6">Tropinone reductase-like</fullName>
    </recommendedName>
</protein>
<proteinExistence type="inferred from homology"/>
<sequence>MINYTKEKQIFFFYQNYEGGEGGALSFHRYCSVLWWCSIWHAIVEELAGLGATIHTCSRKETELNECLKDWKAKGFGVSGSVCDVSSRAQREKLMQTTSSVFNGKLNILKPTVEVTAEEFSTIMATNFESVYHLSQIAHPLLKASGTGSIVFISSVSGIVAHKNISAYSVTKAPWYIKTPMVEPMLTNQAFLEEVINRAPLRRVGDPKEVSSLVAFLCLPASSYITGQIICVDGGMTVNGFESNLL</sequence>
<dbReference type="SUPFAM" id="SSF51735">
    <property type="entry name" value="NAD(P)-binding Rossmann-fold domains"/>
    <property type="match status" value="1"/>
</dbReference>
<gene>
    <name evidence="4" type="ordered locus">VIT_06s0004g05390</name>
</gene>
<reference evidence="5" key="1">
    <citation type="journal article" date="2007" name="Nature">
        <title>The grapevine genome sequence suggests ancestral hexaploidization in major angiosperm phyla.</title>
        <authorList>
            <consortium name="The French-Italian Public Consortium for Grapevine Genome Characterization."/>
            <person name="Jaillon O."/>
            <person name="Aury J.-M."/>
            <person name="Noel B."/>
            <person name="Policriti A."/>
            <person name="Clepet C."/>
            <person name="Casagrande A."/>
            <person name="Choisne N."/>
            <person name="Aubourg S."/>
            <person name="Vitulo N."/>
            <person name="Jubin C."/>
            <person name="Vezzi A."/>
            <person name="Legeai F."/>
            <person name="Hugueney P."/>
            <person name="Dasilva C."/>
            <person name="Horner D."/>
            <person name="Mica E."/>
            <person name="Jublot D."/>
            <person name="Poulain J."/>
            <person name="Bruyere C."/>
            <person name="Billault A."/>
            <person name="Segurens B."/>
            <person name="Gouyvenoux M."/>
            <person name="Ugarte E."/>
            <person name="Cattonaro F."/>
            <person name="Anthouard V."/>
            <person name="Vico V."/>
            <person name="Del Fabbro C."/>
            <person name="Alaux M."/>
            <person name="Di Gaspero G."/>
            <person name="Dumas V."/>
            <person name="Felice N."/>
            <person name="Paillard S."/>
            <person name="Juman I."/>
            <person name="Moroldo M."/>
            <person name="Scalabrin S."/>
            <person name="Canaguier A."/>
            <person name="Le Clainche I."/>
            <person name="Malacrida G."/>
            <person name="Durand E."/>
            <person name="Pesole G."/>
            <person name="Laucou V."/>
            <person name="Chatelet P."/>
            <person name="Merdinoglu D."/>
            <person name="Delledonne M."/>
            <person name="Pezzotti M."/>
            <person name="Lecharny A."/>
            <person name="Scarpelli C."/>
            <person name="Artiguenave F."/>
            <person name="Pe M.E."/>
            <person name="Valle G."/>
            <person name="Morgante M."/>
            <person name="Caboche M."/>
            <person name="Adam-Blondon A.-F."/>
            <person name="Weissenbach J."/>
            <person name="Quetier F."/>
            <person name="Wincker P."/>
        </authorList>
    </citation>
    <scope>NUCLEOTIDE SEQUENCE [LARGE SCALE GENOMIC DNA]</scope>
    <source>
        <strain evidence="5">cv. Pinot noir / PN40024</strain>
    </source>
</reference>
<name>F6GUY1_VITVI</name>
<dbReference type="InterPro" id="IPR045000">
    <property type="entry name" value="TR"/>
</dbReference>
<dbReference type="Pfam" id="PF13561">
    <property type="entry name" value="adh_short_C2"/>
    <property type="match status" value="1"/>
</dbReference>
<keyword evidence="5" id="KW-1185">Reference proteome</keyword>
<comment type="similarity">
    <text evidence="3">Belongs to the short-chain dehydrogenases/reductases (SDR) family. SDR65C subfamily.</text>
</comment>
<accession>F6GUY1</accession>
<dbReference type="Pfam" id="PF00106">
    <property type="entry name" value="adh_short"/>
    <property type="match status" value="1"/>
</dbReference>
<dbReference type="AlphaFoldDB" id="F6GUY1"/>
<dbReference type="PaxDb" id="29760-VIT_06s0004g05390.t01"/>
<evidence type="ECO:0000313" key="5">
    <source>
        <dbReference type="Proteomes" id="UP000009183"/>
    </source>
</evidence>
<dbReference type="InterPro" id="IPR036291">
    <property type="entry name" value="NAD(P)-bd_dom_sf"/>
</dbReference>
<dbReference type="Proteomes" id="UP000009183">
    <property type="component" value="Chromosome 6"/>
</dbReference>
<evidence type="ECO:0000256" key="3">
    <source>
        <dbReference type="ARBA" id="ARBA00025714"/>
    </source>
</evidence>
<dbReference type="EMBL" id="FN594951">
    <property type="protein sequence ID" value="CCB43539.1"/>
    <property type="molecule type" value="Genomic_DNA"/>
</dbReference>
<evidence type="ECO:0000256" key="1">
    <source>
        <dbReference type="ARBA" id="ARBA00022857"/>
    </source>
</evidence>
<dbReference type="PANTHER" id="PTHR42898:SF6">
    <property type="entry name" value="NADP-DEPENDENT MANNITOL DEHYDROGENASE"/>
    <property type="match status" value="1"/>
</dbReference>
<dbReference type="PRINTS" id="PR00081">
    <property type="entry name" value="GDHRDH"/>
</dbReference>
<keyword evidence="1" id="KW-0521">NADP</keyword>
<dbReference type="GO" id="GO:0016491">
    <property type="term" value="F:oxidoreductase activity"/>
    <property type="evidence" value="ECO:0007669"/>
    <property type="project" value="UniProtKB-KW"/>
</dbReference>
<evidence type="ECO:0008006" key="6">
    <source>
        <dbReference type="Google" id="ProtNLM"/>
    </source>
</evidence>
<dbReference type="InParanoid" id="F6GUY1"/>
<dbReference type="eggNOG" id="KOG0725">
    <property type="taxonomic scope" value="Eukaryota"/>
</dbReference>
<dbReference type="InterPro" id="IPR002347">
    <property type="entry name" value="SDR_fam"/>
</dbReference>
<evidence type="ECO:0000313" key="4">
    <source>
        <dbReference type="EMBL" id="CCB43539.1"/>
    </source>
</evidence>
<keyword evidence="2" id="KW-0560">Oxidoreductase</keyword>
<evidence type="ECO:0000256" key="2">
    <source>
        <dbReference type="ARBA" id="ARBA00023002"/>
    </source>
</evidence>
<dbReference type="PANTHER" id="PTHR42898">
    <property type="entry name" value="TROPINONE REDUCTASE"/>
    <property type="match status" value="1"/>
</dbReference>
<dbReference type="STRING" id="29760.F6GUY1"/>